<dbReference type="EMBL" id="OKRB01000098">
    <property type="protein sequence ID" value="SPE23686.1"/>
    <property type="molecule type" value="Genomic_DNA"/>
</dbReference>
<dbReference type="OrthoDB" id="9809663at2"/>
<dbReference type="Pfam" id="PF03884">
    <property type="entry name" value="YacG"/>
    <property type="match status" value="1"/>
</dbReference>
<sequence length="80" mass="8737">MPGRKKSAKILKCPTCGMIVRPKDEDFPFCSDRCRKIDLGKWAMGAYKISSPVLDPEVLEDLGGAGRNRDGGRGGDSDEH</sequence>
<dbReference type="PANTHER" id="PTHR36150">
    <property type="entry name" value="DNA GYRASE INHIBITOR YACG"/>
    <property type="match status" value="1"/>
</dbReference>
<dbReference type="InterPro" id="IPR013088">
    <property type="entry name" value="Znf_NHR/GATA"/>
</dbReference>
<dbReference type="Gene3D" id="3.30.50.10">
    <property type="entry name" value="Erythroid Transcription Factor GATA-1, subunit A"/>
    <property type="match status" value="1"/>
</dbReference>
<dbReference type="GO" id="GO:0006355">
    <property type="term" value="P:regulation of DNA-templated transcription"/>
    <property type="evidence" value="ECO:0007669"/>
    <property type="project" value="InterPro"/>
</dbReference>
<keyword evidence="2" id="KW-0862">Zinc</keyword>
<proteinExistence type="inferred from homology"/>
<evidence type="ECO:0000256" key="2">
    <source>
        <dbReference type="ARBA" id="ARBA00022833"/>
    </source>
</evidence>
<dbReference type="InterPro" id="IPR005584">
    <property type="entry name" value="DNA_gyrase_inhibitor_YacG"/>
</dbReference>
<feature type="region of interest" description="Disordered" evidence="3">
    <location>
        <begin position="58"/>
        <end position="80"/>
    </location>
</feature>
<evidence type="ECO:0008006" key="6">
    <source>
        <dbReference type="Google" id="ProtNLM"/>
    </source>
</evidence>
<reference evidence="5" key="1">
    <citation type="submission" date="2018-02" db="EMBL/GenBank/DDBJ databases">
        <authorList>
            <person name="Hausmann B."/>
        </authorList>
    </citation>
    <scope>NUCLEOTIDE SEQUENCE [LARGE SCALE GENOMIC DNA]</scope>
    <source>
        <strain evidence="5">Peat soil MAG SbA5</strain>
    </source>
</reference>
<keyword evidence="1" id="KW-0479">Metal-binding</keyword>
<protein>
    <recommendedName>
        <fullName evidence="6">DNA gyrase inhibitor YacG</fullName>
    </recommendedName>
</protein>
<name>A0A2N9LKB2_9BACT</name>
<evidence type="ECO:0000313" key="4">
    <source>
        <dbReference type="EMBL" id="SPE23686.1"/>
    </source>
</evidence>
<evidence type="ECO:0000313" key="5">
    <source>
        <dbReference type="Proteomes" id="UP000239735"/>
    </source>
</evidence>
<dbReference type="GO" id="GO:0008270">
    <property type="term" value="F:zinc ion binding"/>
    <property type="evidence" value="ECO:0007669"/>
    <property type="project" value="InterPro"/>
</dbReference>
<feature type="compositionally biased region" description="Basic and acidic residues" evidence="3">
    <location>
        <begin position="67"/>
        <end position="80"/>
    </location>
</feature>
<dbReference type="HAMAP" id="MF_00649">
    <property type="entry name" value="DNA_gyrase_inhibitor_YacG"/>
    <property type="match status" value="1"/>
</dbReference>
<gene>
    <name evidence="4" type="ORF">SBA5_400098</name>
</gene>
<dbReference type="SUPFAM" id="SSF57716">
    <property type="entry name" value="Glucocorticoid receptor-like (DNA-binding domain)"/>
    <property type="match status" value="1"/>
</dbReference>
<organism evidence="4 5">
    <name type="scientific">Candidatus Sulfuritelmatomonas gaucii</name>
    <dbReference type="NCBI Taxonomy" id="2043161"/>
    <lineage>
        <taxon>Bacteria</taxon>
        <taxon>Pseudomonadati</taxon>
        <taxon>Acidobacteriota</taxon>
        <taxon>Terriglobia</taxon>
        <taxon>Terriglobales</taxon>
        <taxon>Acidobacteriaceae</taxon>
        <taxon>Candidatus Sulfuritelmatomonas</taxon>
    </lineage>
</organism>
<accession>A0A2N9LKB2</accession>
<dbReference type="PANTHER" id="PTHR36150:SF1">
    <property type="entry name" value="DNA GYRASE INHIBITOR YACG"/>
    <property type="match status" value="1"/>
</dbReference>
<evidence type="ECO:0000256" key="3">
    <source>
        <dbReference type="SAM" id="MobiDB-lite"/>
    </source>
</evidence>
<dbReference type="Proteomes" id="UP000239735">
    <property type="component" value="Unassembled WGS sequence"/>
</dbReference>
<evidence type="ECO:0000256" key="1">
    <source>
        <dbReference type="ARBA" id="ARBA00022723"/>
    </source>
</evidence>
<dbReference type="AlphaFoldDB" id="A0A2N9LKB2"/>